<reference evidence="3 4" key="1">
    <citation type="submission" date="2021-02" db="EMBL/GenBank/DDBJ databases">
        <title>Actinophytocola xerophila sp. nov., isolated from soil of cotton cropping field.</title>
        <authorList>
            <person name="Huang R."/>
            <person name="Chen X."/>
            <person name="Ge X."/>
            <person name="Liu W."/>
        </authorList>
    </citation>
    <scope>NUCLEOTIDE SEQUENCE [LARGE SCALE GENOMIC DNA]</scope>
    <source>
        <strain evidence="3 4">S1-96</strain>
    </source>
</reference>
<evidence type="ECO:0000256" key="2">
    <source>
        <dbReference type="SAM" id="SignalP"/>
    </source>
</evidence>
<gene>
    <name evidence="3" type="ORF">JT362_14900</name>
</gene>
<feature type="signal peptide" evidence="2">
    <location>
        <begin position="1"/>
        <end position="26"/>
    </location>
</feature>
<name>A0ABT2J969_9PSEU</name>
<proteinExistence type="predicted"/>
<sequence length="433" mass="45877">MRVVRVLGVVWGAVGVLGGVAPAAHADEELPPKLDVDAAIEALADTDIHRAPGAVAYLDEDVVREALPDGVKVLVAPYMGPIEPGANYADGDAHLAEVYQPLDDWATENDVGLVVVEGIYVSVYGERGAGIGPTDLPSLRQTTAYLDVTSPVVYGAKFAGGDDDPEDTVPPTDTVEPSEEQVDEVVAALRDERVYNAPGREDTIDPVVTDLADEFGISVRVAAFPVVEPGERVVDYAPALARAFPDDLILVTTGRWLDVAGAERDKAVSARDYAFGRFQIGSFRQGSSMNDRIGTVLERLDTLLEETAFGRPQPAPQPPVPEFDVRQTVGAIGPWVLVGSAAVLGAGGVLGYRRRAARRERAEELALHRAGAAAMARIGQLGARLLAAGERGEDVDPAAAERHATARSLYDRAHTAAAMAEVIKIADEGVRLS</sequence>
<evidence type="ECO:0000313" key="4">
    <source>
        <dbReference type="Proteomes" id="UP001156441"/>
    </source>
</evidence>
<keyword evidence="1" id="KW-0472">Membrane</keyword>
<evidence type="ECO:0000256" key="1">
    <source>
        <dbReference type="SAM" id="Phobius"/>
    </source>
</evidence>
<dbReference type="RefSeq" id="WP_260191814.1">
    <property type="nucleotide sequence ID" value="NZ_JAFFZE010000012.1"/>
</dbReference>
<organism evidence="3 4">
    <name type="scientific">Actinophytocola gossypii</name>
    <dbReference type="NCBI Taxonomy" id="2812003"/>
    <lineage>
        <taxon>Bacteria</taxon>
        <taxon>Bacillati</taxon>
        <taxon>Actinomycetota</taxon>
        <taxon>Actinomycetes</taxon>
        <taxon>Pseudonocardiales</taxon>
        <taxon>Pseudonocardiaceae</taxon>
    </lineage>
</organism>
<feature type="chain" id="PRO_5046861220" description="DUF4350 domain-containing protein" evidence="2">
    <location>
        <begin position="27"/>
        <end position="433"/>
    </location>
</feature>
<keyword evidence="2" id="KW-0732">Signal</keyword>
<keyword evidence="1" id="KW-0812">Transmembrane</keyword>
<feature type="transmembrane region" description="Helical" evidence="1">
    <location>
        <begin position="332"/>
        <end position="352"/>
    </location>
</feature>
<dbReference type="Proteomes" id="UP001156441">
    <property type="component" value="Unassembled WGS sequence"/>
</dbReference>
<keyword evidence="1" id="KW-1133">Transmembrane helix</keyword>
<keyword evidence="4" id="KW-1185">Reference proteome</keyword>
<comment type="caution">
    <text evidence="3">The sequence shown here is derived from an EMBL/GenBank/DDBJ whole genome shotgun (WGS) entry which is preliminary data.</text>
</comment>
<accession>A0ABT2J969</accession>
<evidence type="ECO:0000313" key="3">
    <source>
        <dbReference type="EMBL" id="MCT2584412.1"/>
    </source>
</evidence>
<dbReference type="EMBL" id="JAFFZE010000012">
    <property type="protein sequence ID" value="MCT2584412.1"/>
    <property type="molecule type" value="Genomic_DNA"/>
</dbReference>
<evidence type="ECO:0008006" key="5">
    <source>
        <dbReference type="Google" id="ProtNLM"/>
    </source>
</evidence>
<protein>
    <recommendedName>
        <fullName evidence="5">DUF4350 domain-containing protein</fullName>
    </recommendedName>
</protein>